<comment type="caution">
    <text evidence="1">The sequence shown here is derived from an EMBL/GenBank/DDBJ whole genome shotgun (WGS) entry which is preliminary data.</text>
</comment>
<protein>
    <submittedName>
        <fullName evidence="1">Uncharacterized protein</fullName>
    </submittedName>
</protein>
<gene>
    <name evidence="1" type="ORF">CQA75_01230</name>
</gene>
<proteinExistence type="predicted"/>
<dbReference type="EMBL" id="NXLY01000002">
    <property type="protein sequence ID" value="TKX34561.1"/>
    <property type="molecule type" value="Genomic_DNA"/>
</dbReference>
<evidence type="ECO:0000313" key="1">
    <source>
        <dbReference type="EMBL" id="TKX34561.1"/>
    </source>
</evidence>
<organism evidence="1 2">
    <name type="scientific">Campylobacter taeniopygiae</name>
    <dbReference type="NCBI Taxonomy" id="2510188"/>
    <lineage>
        <taxon>Bacteria</taxon>
        <taxon>Pseudomonadati</taxon>
        <taxon>Campylobacterota</taxon>
        <taxon>Epsilonproteobacteria</taxon>
        <taxon>Campylobacterales</taxon>
        <taxon>Campylobacteraceae</taxon>
        <taxon>Campylobacter</taxon>
    </lineage>
</organism>
<keyword evidence="2" id="KW-1185">Reference proteome</keyword>
<accession>A0ABY2TKA9</accession>
<reference evidence="1 2" key="1">
    <citation type="submission" date="2018-05" db="EMBL/GenBank/DDBJ databases">
        <title>Novel Campyloabacter and Helicobacter Species and Strains.</title>
        <authorList>
            <person name="Mannion A.J."/>
            <person name="Shen Z."/>
            <person name="Fox J.G."/>
        </authorList>
    </citation>
    <scope>NUCLEOTIDE SEQUENCE [LARGE SCALE GENOMIC DNA]</scope>
    <source>
        <strain evidence="2">MIT10-5678</strain>
    </source>
</reference>
<evidence type="ECO:0000313" key="2">
    <source>
        <dbReference type="Proteomes" id="UP000309584"/>
    </source>
</evidence>
<sequence>MNYQQLECDYFNLYNQFISVDSTISFEKNNRILIKDFVFFYHQILKQKDFNYLTGIRNKIALKVQKYMQQYSIAPKSLNLSCLRENKHIEFFEMFYKALGYFVAFRQKLNEEQKLQIIISSIDESFGYKFSIENFQNLDHFKKSDILTLPERCLNNFHLAMIHLCIMILNPLNLKDYNQHLDKAINYLIDGSFNIYEIILKEYSLLYPKDQNFKQELAKLKELEVQILMQEISKLKLSNNYKELCGEILYNLELEKITQK</sequence>
<dbReference type="Proteomes" id="UP000309584">
    <property type="component" value="Unassembled WGS sequence"/>
</dbReference>
<name>A0ABY2TKA9_9BACT</name>
<dbReference type="RefSeq" id="WP_137623243.1">
    <property type="nucleotide sequence ID" value="NZ_NXLY01000002.1"/>
</dbReference>